<dbReference type="Proteomes" id="UP000239203">
    <property type="component" value="Unassembled WGS sequence"/>
</dbReference>
<name>A0A2S6GFX0_9PSEU</name>
<dbReference type="EMBL" id="PTIX01000022">
    <property type="protein sequence ID" value="PPK64046.1"/>
    <property type="molecule type" value="Genomic_DNA"/>
</dbReference>
<keyword evidence="3" id="KW-0143">Chaperone</keyword>
<dbReference type="GO" id="GO:0005524">
    <property type="term" value="F:ATP binding"/>
    <property type="evidence" value="ECO:0007669"/>
    <property type="project" value="UniProtKB-KW"/>
</dbReference>
<evidence type="ECO:0000256" key="1">
    <source>
        <dbReference type="ARBA" id="ARBA00022741"/>
    </source>
</evidence>
<organism evidence="5 6">
    <name type="scientific">Actinokineospora auranticolor</name>
    <dbReference type="NCBI Taxonomy" id="155976"/>
    <lineage>
        <taxon>Bacteria</taxon>
        <taxon>Bacillati</taxon>
        <taxon>Actinomycetota</taxon>
        <taxon>Actinomycetes</taxon>
        <taxon>Pseudonocardiales</taxon>
        <taxon>Pseudonocardiaceae</taxon>
        <taxon>Actinokineospora</taxon>
    </lineage>
</organism>
<keyword evidence="2" id="KW-0067">ATP-binding</keyword>
<dbReference type="Gene3D" id="3.90.640.10">
    <property type="entry name" value="Actin, Chain A, domain 4"/>
    <property type="match status" value="1"/>
</dbReference>
<comment type="caution">
    <text evidence="5">The sequence shown here is derived from an EMBL/GenBank/DDBJ whole genome shotgun (WGS) entry which is preliminary data.</text>
</comment>
<evidence type="ECO:0000256" key="2">
    <source>
        <dbReference type="ARBA" id="ARBA00022840"/>
    </source>
</evidence>
<dbReference type="SUPFAM" id="SSF53067">
    <property type="entry name" value="Actin-like ATPase domain"/>
    <property type="match status" value="2"/>
</dbReference>
<feature type="compositionally biased region" description="Pro residues" evidence="4">
    <location>
        <begin position="393"/>
        <end position="404"/>
    </location>
</feature>
<dbReference type="Pfam" id="PF00012">
    <property type="entry name" value="HSP70"/>
    <property type="match status" value="1"/>
</dbReference>
<evidence type="ECO:0000256" key="3">
    <source>
        <dbReference type="ARBA" id="ARBA00023186"/>
    </source>
</evidence>
<dbReference type="AlphaFoldDB" id="A0A2S6GFX0"/>
<proteinExistence type="predicted"/>
<evidence type="ECO:0000256" key="4">
    <source>
        <dbReference type="SAM" id="MobiDB-lite"/>
    </source>
</evidence>
<dbReference type="GO" id="GO:0140662">
    <property type="term" value="F:ATP-dependent protein folding chaperone"/>
    <property type="evidence" value="ECO:0007669"/>
    <property type="project" value="InterPro"/>
</dbReference>
<dbReference type="Gene3D" id="3.30.420.40">
    <property type="match status" value="2"/>
</dbReference>
<keyword evidence="1" id="KW-0547">Nucleotide-binding</keyword>
<evidence type="ECO:0000313" key="6">
    <source>
        <dbReference type="Proteomes" id="UP000239203"/>
    </source>
</evidence>
<feature type="region of interest" description="Disordered" evidence="4">
    <location>
        <begin position="337"/>
        <end position="433"/>
    </location>
</feature>
<dbReference type="InterPro" id="IPR043129">
    <property type="entry name" value="ATPase_NBD"/>
</dbReference>
<gene>
    <name evidence="5" type="ORF">CLV40_12237</name>
</gene>
<accession>A0A2S6GFX0</accession>
<evidence type="ECO:0000313" key="5">
    <source>
        <dbReference type="EMBL" id="PPK64046.1"/>
    </source>
</evidence>
<dbReference type="OrthoDB" id="9766019at2"/>
<dbReference type="PANTHER" id="PTHR45639">
    <property type="entry name" value="HSC70CB, ISOFORM G-RELATED"/>
    <property type="match status" value="1"/>
</dbReference>
<dbReference type="InterPro" id="IPR013126">
    <property type="entry name" value="Hsp_70_fam"/>
</dbReference>
<dbReference type="PANTHER" id="PTHR45639:SF34">
    <property type="entry name" value="CHAPERONE PROTEIN DNAK"/>
    <property type="match status" value="1"/>
</dbReference>
<protein>
    <submittedName>
        <fullName evidence="5">Hsp70 protein</fullName>
    </submittedName>
</protein>
<keyword evidence="6" id="KW-1185">Reference proteome</keyword>
<reference evidence="5 6" key="1">
    <citation type="submission" date="2018-02" db="EMBL/GenBank/DDBJ databases">
        <title>Genomic Encyclopedia of Archaeal and Bacterial Type Strains, Phase II (KMG-II): from individual species to whole genera.</title>
        <authorList>
            <person name="Goeker M."/>
        </authorList>
    </citation>
    <scope>NUCLEOTIDE SEQUENCE [LARGE SCALE GENOMIC DNA]</scope>
    <source>
        <strain evidence="5 6">YU 961-1</strain>
    </source>
</reference>
<dbReference type="RefSeq" id="WP_104482224.1">
    <property type="nucleotide sequence ID" value="NZ_CP154825.1"/>
</dbReference>
<sequence>MPYVLGVDVGRTRGAAAVCRRAPGGRGPAEVVALDAGARWVPAVIGLAPDGAVLVGRAADKLAASRPDLVARAVVDRVGDDTAILLGGDLYPAETLLAALVTWIVDVVAEAEGGPPERLAVTHPPEWGNLRRGLLRDALRDAGFPGAVLIPTVVAAAEAHHAVARLAAGEELVVALFGGHLVEHAVLRRTPAAFDLVAHHVTPDAGAAVDDVLARHVLAAAEHAERHDHTVPDLAAAAGPALLRTACATAKERLSTATEVRVPVPHLRTDVTVTRARFDELVHPLLVPAITATRTLLARAPAEATAVLAGGTARIPLVAALADSPVLDDPATAPARGAALAVSPREPAEPPRLGPAGPLVRDPESAPGLVPVDQAGPTPAPMSTMDVSDEPPPRPPVRITPLRPPRGRFARQGPPAWLPRPRRPRHDEDRDTP</sequence>
<dbReference type="GO" id="GO:0030968">
    <property type="term" value="P:endoplasmic reticulum unfolded protein response"/>
    <property type="evidence" value="ECO:0007669"/>
    <property type="project" value="TreeGrafter"/>
</dbReference>